<keyword evidence="4 11" id="KW-0436">Ligase</keyword>
<evidence type="ECO:0000256" key="6">
    <source>
        <dbReference type="ARBA" id="ARBA00022840"/>
    </source>
</evidence>
<evidence type="ECO:0000313" key="12">
    <source>
        <dbReference type="EMBL" id="CAE0055921.1"/>
    </source>
</evidence>
<dbReference type="Gene3D" id="3.40.50.620">
    <property type="entry name" value="HUPs"/>
    <property type="match status" value="1"/>
</dbReference>
<comment type="catalytic activity">
    <reaction evidence="10">
        <text>tRNA(Trp) + L-tryptophan + ATP = L-tryptophyl-tRNA(Trp) + AMP + diphosphate + H(+)</text>
        <dbReference type="Rhea" id="RHEA:24080"/>
        <dbReference type="Rhea" id="RHEA-COMP:9671"/>
        <dbReference type="Rhea" id="RHEA-COMP:9705"/>
        <dbReference type="ChEBI" id="CHEBI:15378"/>
        <dbReference type="ChEBI" id="CHEBI:30616"/>
        <dbReference type="ChEBI" id="CHEBI:33019"/>
        <dbReference type="ChEBI" id="CHEBI:57912"/>
        <dbReference type="ChEBI" id="CHEBI:78442"/>
        <dbReference type="ChEBI" id="CHEBI:78535"/>
        <dbReference type="ChEBI" id="CHEBI:456215"/>
        <dbReference type="EC" id="6.1.1.2"/>
    </reaction>
</comment>
<keyword evidence="8 11" id="KW-0030">Aminoacyl-tRNA synthetase</keyword>
<keyword evidence="6 11" id="KW-0067">ATP-binding</keyword>
<dbReference type="InterPro" id="IPR002305">
    <property type="entry name" value="aa-tRNA-synth_Ic"/>
</dbReference>
<evidence type="ECO:0000256" key="9">
    <source>
        <dbReference type="ARBA" id="ARBA00030268"/>
    </source>
</evidence>
<dbReference type="PANTHER" id="PTHR43766:SF1">
    <property type="entry name" value="TRYPTOPHAN--TRNA LIGASE, MITOCHONDRIAL"/>
    <property type="match status" value="1"/>
</dbReference>
<evidence type="ECO:0000256" key="2">
    <source>
        <dbReference type="ARBA" id="ARBA00005594"/>
    </source>
</evidence>
<dbReference type="SUPFAM" id="SSF52374">
    <property type="entry name" value="Nucleotidylyl transferase"/>
    <property type="match status" value="1"/>
</dbReference>
<dbReference type="CDD" id="cd00806">
    <property type="entry name" value="TrpRS_core"/>
    <property type="match status" value="1"/>
</dbReference>
<dbReference type="InterPro" id="IPR014729">
    <property type="entry name" value="Rossmann-like_a/b/a_fold"/>
</dbReference>
<sequence length="394" mass="43781">MDGRKVSAFLGVHGLARSKRLERIRACSTETSGSTAEVKPERTILTSLPELRTDRKLRVLSGVQPTGTLHLGNYLGAVQQWVNNQDKFDNFFTIVDLHAITLPHDPKALRESSMTTAALYLACGLDPKSSSIFLQSHVPAHAELTWLLNCTTPIGWLERMVQYKEKARKAGENVSVGLLDYPVLMAADILLYQADLVPVGDDQNQHLELARNIRGRFKNLYDKRGKRRVFKEPKTLLQKNVARVMALDDGTKKMSKSDASDNSRINLLDPPDVIARKIKRCKTDSIAGLQFDNPERPECNNLLTIYQGITGLPKEDIAAEFADSNFGTIKKLLTEALIEKLGPIQTTYGELMEDQTYLKQVLRDGAERANGVASETLAKAQSSMGFVTLDDIAE</sequence>
<evidence type="ECO:0000256" key="1">
    <source>
        <dbReference type="ARBA" id="ARBA00004173"/>
    </source>
</evidence>
<dbReference type="Pfam" id="PF00579">
    <property type="entry name" value="tRNA-synt_1b"/>
    <property type="match status" value="1"/>
</dbReference>
<evidence type="ECO:0000256" key="11">
    <source>
        <dbReference type="RuleBase" id="RU363036"/>
    </source>
</evidence>
<dbReference type="GO" id="GO:0005739">
    <property type="term" value="C:mitochondrion"/>
    <property type="evidence" value="ECO:0007669"/>
    <property type="project" value="UniProtKB-SubCell"/>
</dbReference>
<dbReference type="InterPro" id="IPR024109">
    <property type="entry name" value="Trp-tRNA-ligase_bac-type"/>
</dbReference>
<dbReference type="InterPro" id="IPR002306">
    <property type="entry name" value="Trp-tRNA-ligase"/>
</dbReference>
<dbReference type="GO" id="GO:0004830">
    <property type="term" value="F:tryptophan-tRNA ligase activity"/>
    <property type="evidence" value="ECO:0007669"/>
    <property type="project" value="UniProtKB-EC"/>
</dbReference>
<proteinExistence type="inferred from homology"/>
<dbReference type="HAMAP" id="MF_00140_B">
    <property type="entry name" value="Trp_tRNA_synth_B"/>
    <property type="match status" value="1"/>
</dbReference>
<dbReference type="PROSITE" id="PS00178">
    <property type="entry name" value="AA_TRNA_LIGASE_I"/>
    <property type="match status" value="1"/>
</dbReference>
<dbReference type="EMBL" id="HBHW01030914">
    <property type="protein sequence ID" value="CAE0055921.1"/>
    <property type="molecule type" value="Transcribed_RNA"/>
</dbReference>
<evidence type="ECO:0000256" key="3">
    <source>
        <dbReference type="ARBA" id="ARBA00013161"/>
    </source>
</evidence>
<dbReference type="GO" id="GO:0005524">
    <property type="term" value="F:ATP binding"/>
    <property type="evidence" value="ECO:0007669"/>
    <property type="project" value="UniProtKB-KW"/>
</dbReference>
<dbReference type="AlphaFoldDB" id="A0A7S3A100"/>
<dbReference type="FunFam" id="1.10.240.10:FF:000002">
    <property type="entry name" value="Tryptophan--tRNA ligase"/>
    <property type="match status" value="1"/>
</dbReference>
<reference evidence="12" key="1">
    <citation type="submission" date="2021-01" db="EMBL/GenBank/DDBJ databases">
        <authorList>
            <person name="Corre E."/>
            <person name="Pelletier E."/>
            <person name="Niang G."/>
            <person name="Scheremetjew M."/>
            <person name="Finn R."/>
            <person name="Kale V."/>
            <person name="Holt S."/>
            <person name="Cochrane G."/>
            <person name="Meng A."/>
            <person name="Brown T."/>
            <person name="Cohen L."/>
        </authorList>
    </citation>
    <scope>NUCLEOTIDE SEQUENCE</scope>
    <source>
        <strain evidence="12">CCMP 769</strain>
    </source>
</reference>
<evidence type="ECO:0000256" key="5">
    <source>
        <dbReference type="ARBA" id="ARBA00022741"/>
    </source>
</evidence>
<dbReference type="InterPro" id="IPR001412">
    <property type="entry name" value="aa-tRNA-synth_I_CS"/>
</dbReference>
<keyword evidence="7 11" id="KW-0648">Protein biosynthesis</keyword>
<evidence type="ECO:0000256" key="7">
    <source>
        <dbReference type="ARBA" id="ARBA00022917"/>
    </source>
</evidence>
<organism evidence="12">
    <name type="scientific">Rhodosorus marinus</name>
    <dbReference type="NCBI Taxonomy" id="101924"/>
    <lineage>
        <taxon>Eukaryota</taxon>
        <taxon>Rhodophyta</taxon>
        <taxon>Stylonematophyceae</taxon>
        <taxon>Stylonematales</taxon>
        <taxon>Stylonemataceae</taxon>
        <taxon>Rhodosorus</taxon>
    </lineage>
</organism>
<dbReference type="NCBIfam" id="TIGR00233">
    <property type="entry name" value="trpS"/>
    <property type="match status" value="1"/>
</dbReference>
<dbReference type="PANTHER" id="PTHR43766">
    <property type="entry name" value="TRYPTOPHAN--TRNA LIGASE, MITOCHONDRIAL"/>
    <property type="match status" value="1"/>
</dbReference>
<gene>
    <name evidence="12" type="ORF">RMAR00112_LOCUS23957</name>
</gene>
<evidence type="ECO:0000256" key="8">
    <source>
        <dbReference type="ARBA" id="ARBA00023146"/>
    </source>
</evidence>
<keyword evidence="5 11" id="KW-0547">Nucleotide-binding</keyword>
<evidence type="ECO:0000256" key="10">
    <source>
        <dbReference type="ARBA" id="ARBA00049929"/>
    </source>
</evidence>
<evidence type="ECO:0000256" key="4">
    <source>
        <dbReference type="ARBA" id="ARBA00022598"/>
    </source>
</evidence>
<dbReference type="PRINTS" id="PR01039">
    <property type="entry name" value="TRNASYNTHTRP"/>
</dbReference>
<dbReference type="EC" id="6.1.1.2" evidence="3"/>
<dbReference type="InterPro" id="IPR050203">
    <property type="entry name" value="Trp-tRNA_synthetase"/>
</dbReference>
<comment type="subcellular location">
    <subcellularLocation>
        <location evidence="1">Mitochondrion</location>
    </subcellularLocation>
</comment>
<accession>A0A7S3A100</accession>
<dbReference type="GO" id="GO:0006436">
    <property type="term" value="P:tryptophanyl-tRNA aminoacylation"/>
    <property type="evidence" value="ECO:0007669"/>
    <property type="project" value="InterPro"/>
</dbReference>
<protein>
    <recommendedName>
        <fullName evidence="3">tryptophan--tRNA ligase</fullName>
        <ecNumber evidence="3">6.1.1.2</ecNumber>
    </recommendedName>
    <alternativeName>
        <fullName evidence="9">Tryptophanyl-tRNA synthetase</fullName>
    </alternativeName>
</protein>
<dbReference type="Gene3D" id="1.10.240.10">
    <property type="entry name" value="Tyrosyl-Transfer RNA Synthetase"/>
    <property type="match status" value="1"/>
</dbReference>
<name>A0A7S3A100_9RHOD</name>
<comment type="similarity">
    <text evidence="2 11">Belongs to the class-I aminoacyl-tRNA synthetase family.</text>
</comment>